<dbReference type="GO" id="GO:0015297">
    <property type="term" value="F:antiporter activity"/>
    <property type="evidence" value="ECO:0007669"/>
    <property type="project" value="InterPro"/>
</dbReference>
<dbReference type="Pfam" id="PF01554">
    <property type="entry name" value="MatE"/>
    <property type="match status" value="2"/>
</dbReference>
<feature type="transmembrane region" description="Helical" evidence="2">
    <location>
        <begin position="161"/>
        <end position="180"/>
    </location>
</feature>
<dbReference type="PANTHER" id="PTHR43298:SF2">
    <property type="entry name" value="FMN_FAD EXPORTER YEEO-RELATED"/>
    <property type="match status" value="1"/>
</dbReference>
<keyword evidence="2" id="KW-1133">Transmembrane helix</keyword>
<gene>
    <name evidence="3" type="primary">vmrA</name>
    <name evidence="3" type="ORF">GCM10007894_12610</name>
</gene>
<feature type="transmembrane region" description="Helical" evidence="2">
    <location>
        <begin position="312"/>
        <end position="330"/>
    </location>
</feature>
<evidence type="ECO:0000313" key="4">
    <source>
        <dbReference type="Proteomes" id="UP001157439"/>
    </source>
</evidence>
<dbReference type="PANTHER" id="PTHR43298">
    <property type="entry name" value="MULTIDRUG RESISTANCE PROTEIN NORM-RELATED"/>
    <property type="match status" value="1"/>
</dbReference>
<feature type="transmembrane region" description="Helical" evidence="2">
    <location>
        <begin position="90"/>
        <end position="113"/>
    </location>
</feature>
<dbReference type="InterPro" id="IPR050222">
    <property type="entry name" value="MATE_MdtK"/>
</dbReference>
<proteinExistence type="predicted"/>
<dbReference type="AlphaFoldDB" id="A0AA37WXC5"/>
<protein>
    <submittedName>
        <fullName evidence="3">MATE family efflux transporter</fullName>
    </submittedName>
</protein>
<dbReference type="RefSeq" id="WP_158220666.1">
    <property type="nucleotide sequence ID" value="NZ_BSPO01000002.1"/>
</dbReference>
<keyword evidence="2" id="KW-0812">Transmembrane</keyword>
<feature type="transmembrane region" description="Helical" evidence="2">
    <location>
        <begin position="356"/>
        <end position="378"/>
    </location>
</feature>
<feature type="transmembrane region" description="Helical" evidence="2">
    <location>
        <begin position="385"/>
        <end position="403"/>
    </location>
</feature>
<feature type="transmembrane region" description="Helical" evidence="2">
    <location>
        <begin position="409"/>
        <end position="432"/>
    </location>
</feature>
<evidence type="ECO:0000256" key="2">
    <source>
        <dbReference type="SAM" id="Phobius"/>
    </source>
</evidence>
<feature type="transmembrane region" description="Helical" evidence="2">
    <location>
        <begin position="12"/>
        <end position="32"/>
    </location>
</feature>
<dbReference type="GO" id="GO:0042910">
    <property type="term" value="F:xenobiotic transmembrane transporter activity"/>
    <property type="evidence" value="ECO:0007669"/>
    <property type="project" value="InterPro"/>
</dbReference>
<organism evidence="3 4">
    <name type="scientific">Paraferrimonas haliotis</name>
    <dbReference type="NCBI Taxonomy" id="2013866"/>
    <lineage>
        <taxon>Bacteria</taxon>
        <taxon>Pseudomonadati</taxon>
        <taxon>Pseudomonadota</taxon>
        <taxon>Gammaproteobacteria</taxon>
        <taxon>Alteromonadales</taxon>
        <taxon>Ferrimonadaceae</taxon>
        <taxon>Paraferrimonas</taxon>
    </lineage>
</organism>
<evidence type="ECO:0000313" key="3">
    <source>
        <dbReference type="EMBL" id="GLS83284.1"/>
    </source>
</evidence>
<dbReference type="InterPro" id="IPR002528">
    <property type="entry name" value="MATE_fam"/>
</dbReference>
<feature type="transmembrane region" description="Helical" evidence="2">
    <location>
        <begin position="192"/>
        <end position="211"/>
    </location>
</feature>
<sequence length="450" mass="48212">MTLATSPSIASQFWRNAIPAITAMLVSGIYIITDGIFLGQYVGHQALAAVNFAYPVLSVFFGLGLMLGMGSGSLISIARGKQQLQAAGHALYATLVLTLLLALLGAIAVYWGAEFIITAQGADSATTALALQYINIFAIAAIAPMASIALPMLIRNDDSPNVATLIMIFGALFNVALNYLLIVKLELGLEGAAFATVAANTAVIAFSLLYYRSALALVKPMRTRPSALVKLMGQSLMLGSSLLVMHLYSGFIIALHNRLFIEHGGVTAVSAFAIVGYLMTLYYLFAQGLSEGMQPLVSFFHGAARVSDKRKVVALASKLVIVSGLVWYGLLNLSPQYGISLFNTETEVINSASDGLLFHLSGMFLDGMIALMAVYYMATQQGLKALAVSISNMLVQLPFLWILPKLFGILGVWLALPLSNLLLIMILAPMFYRDLYGSKPSGSFEVAHCR</sequence>
<evidence type="ECO:0000256" key="1">
    <source>
        <dbReference type="ARBA" id="ARBA00022448"/>
    </source>
</evidence>
<dbReference type="Proteomes" id="UP001157439">
    <property type="component" value="Unassembled WGS sequence"/>
</dbReference>
<keyword evidence="4" id="KW-1185">Reference proteome</keyword>
<dbReference type="EMBL" id="BSPO01000002">
    <property type="protein sequence ID" value="GLS83284.1"/>
    <property type="molecule type" value="Genomic_DNA"/>
</dbReference>
<dbReference type="NCBIfam" id="NF007130">
    <property type="entry name" value="PRK09575.1"/>
    <property type="match status" value="1"/>
</dbReference>
<dbReference type="GO" id="GO:0005886">
    <property type="term" value="C:plasma membrane"/>
    <property type="evidence" value="ECO:0007669"/>
    <property type="project" value="TreeGrafter"/>
</dbReference>
<feature type="transmembrane region" description="Helical" evidence="2">
    <location>
        <begin position="231"/>
        <end position="254"/>
    </location>
</feature>
<feature type="transmembrane region" description="Helical" evidence="2">
    <location>
        <begin position="133"/>
        <end position="154"/>
    </location>
</feature>
<accession>A0AA37WXC5</accession>
<feature type="transmembrane region" description="Helical" evidence="2">
    <location>
        <begin position="52"/>
        <end position="78"/>
    </location>
</feature>
<feature type="transmembrane region" description="Helical" evidence="2">
    <location>
        <begin position="266"/>
        <end position="285"/>
    </location>
</feature>
<keyword evidence="2" id="KW-0472">Membrane</keyword>
<name>A0AA37WXC5_9GAMM</name>
<reference evidence="3 4" key="1">
    <citation type="journal article" date="2014" name="Int. J. Syst. Evol. Microbiol.">
        <title>Complete genome sequence of Corynebacterium casei LMG S-19264T (=DSM 44701T), isolated from a smear-ripened cheese.</title>
        <authorList>
            <consortium name="US DOE Joint Genome Institute (JGI-PGF)"/>
            <person name="Walter F."/>
            <person name="Albersmeier A."/>
            <person name="Kalinowski J."/>
            <person name="Ruckert C."/>
        </authorList>
    </citation>
    <scope>NUCLEOTIDE SEQUENCE [LARGE SCALE GENOMIC DNA]</scope>
    <source>
        <strain evidence="3 4">NBRC 112785</strain>
    </source>
</reference>
<comment type="caution">
    <text evidence="3">The sequence shown here is derived from an EMBL/GenBank/DDBJ whole genome shotgun (WGS) entry which is preliminary data.</text>
</comment>
<keyword evidence="1" id="KW-0813">Transport</keyword>